<proteinExistence type="predicted"/>
<protein>
    <submittedName>
        <fullName evidence="1">Uncharacterized protein</fullName>
    </submittedName>
</protein>
<comment type="caution">
    <text evidence="1">The sequence shown here is derived from an EMBL/GenBank/DDBJ whole genome shotgun (WGS) entry which is preliminary data.</text>
</comment>
<keyword evidence="2" id="KW-1185">Reference proteome</keyword>
<gene>
    <name evidence="1" type="ORF">CR164_05160</name>
</gene>
<reference evidence="2" key="1">
    <citation type="submission" date="2017-10" db="EMBL/GenBank/DDBJ databases">
        <authorList>
            <person name="Gaisin V.A."/>
            <person name="Rysina M.S."/>
            <person name="Grouzdev D.S."/>
        </authorList>
    </citation>
    <scope>NUCLEOTIDE SEQUENCE [LARGE SCALE GENOMIC DNA]</scope>
    <source>
        <strain evidence="2">V1</strain>
    </source>
</reference>
<dbReference type="EMBL" id="PDNZ01000003">
    <property type="protein sequence ID" value="PWW82391.1"/>
    <property type="molecule type" value="Genomic_DNA"/>
</dbReference>
<sequence length="71" mass="8025">MLSYILLLACYQGYTQVDPVGISKLNVTKKPGIFARPNPCHSECCGSNNSCFHFFLINCELLLSKRGYDYE</sequence>
<organism evidence="1 2">
    <name type="scientific">Prosthecochloris marina</name>
    <dbReference type="NCBI Taxonomy" id="2017681"/>
    <lineage>
        <taxon>Bacteria</taxon>
        <taxon>Pseudomonadati</taxon>
        <taxon>Chlorobiota</taxon>
        <taxon>Chlorobiia</taxon>
        <taxon>Chlorobiales</taxon>
        <taxon>Chlorobiaceae</taxon>
        <taxon>Prosthecochloris</taxon>
    </lineage>
</organism>
<dbReference type="AlphaFoldDB" id="A0A317TA13"/>
<accession>A0A317TA13</accession>
<evidence type="ECO:0000313" key="1">
    <source>
        <dbReference type="EMBL" id="PWW82391.1"/>
    </source>
</evidence>
<name>A0A317TA13_9CHLB</name>
<evidence type="ECO:0000313" key="2">
    <source>
        <dbReference type="Proteomes" id="UP000246278"/>
    </source>
</evidence>
<dbReference type="Proteomes" id="UP000246278">
    <property type="component" value="Unassembled WGS sequence"/>
</dbReference>